<evidence type="ECO:0000313" key="3">
    <source>
        <dbReference type="Proteomes" id="UP000320333"/>
    </source>
</evidence>
<keyword evidence="3" id="KW-1185">Reference proteome</keyword>
<accession>A0A507FGV1</accession>
<reference evidence="2 3" key="1">
    <citation type="journal article" date="2019" name="Sci. Rep.">
        <title>Comparative genomics of chytrid fungi reveal insights into the obligate biotrophic and pathogenic lifestyle of Synchytrium endobioticum.</title>
        <authorList>
            <person name="van de Vossenberg B.T.L.H."/>
            <person name="Warris S."/>
            <person name="Nguyen H.D.T."/>
            <person name="van Gent-Pelzer M.P.E."/>
            <person name="Joly D.L."/>
            <person name="van de Geest H.C."/>
            <person name="Bonants P.J.M."/>
            <person name="Smith D.S."/>
            <person name="Levesque C.A."/>
            <person name="van der Lee T.A.J."/>
        </authorList>
    </citation>
    <scope>NUCLEOTIDE SEQUENCE [LARGE SCALE GENOMIC DNA]</scope>
    <source>
        <strain evidence="2 3">CBS 675.73</strain>
    </source>
</reference>
<feature type="domain" description="DSBA-like thioredoxin" evidence="1">
    <location>
        <begin position="7"/>
        <end position="210"/>
    </location>
</feature>
<dbReference type="OrthoDB" id="1930760at2759"/>
<evidence type="ECO:0000313" key="2">
    <source>
        <dbReference type="EMBL" id="TPX75621.1"/>
    </source>
</evidence>
<dbReference type="InterPro" id="IPR001853">
    <property type="entry name" value="DSBA-like_thioredoxin_dom"/>
</dbReference>
<dbReference type="CDD" id="cd03024">
    <property type="entry name" value="DsbA_FrnE"/>
    <property type="match status" value="1"/>
</dbReference>
<dbReference type="Proteomes" id="UP000320333">
    <property type="component" value="Unassembled WGS sequence"/>
</dbReference>
<dbReference type="GO" id="GO:0016491">
    <property type="term" value="F:oxidoreductase activity"/>
    <property type="evidence" value="ECO:0007669"/>
    <property type="project" value="InterPro"/>
</dbReference>
<evidence type="ECO:0000259" key="1">
    <source>
        <dbReference type="Pfam" id="PF01323"/>
    </source>
</evidence>
<dbReference type="PANTHER" id="PTHR13887:SF41">
    <property type="entry name" value="THIOREDOXIN SUPERFAMILY PROTEIN"/>
    <property type="match status" value="1"/>
</dbReference>
<proteinExistence type="predicted"/>
<dbReference type="InterPro" id="IPR036249">
    <property type="entry name" value="Thioredoxin-like_sf"/>
</dbReference>
<organism evidence="2 3">
    <name type="scientific">Chytriomyces confervae</name>
    <dbReference type="NCBI Taxonomy" id="246404"/>
    <lineage>
        <taxon>Eukaryota</taxon>
        <taxon>Fungi</taxon>
        <taxon>Fungi incertae sedis</taxon>
        <taxon>Chytridiomycota</taxon>
        <taxon>Chytridiomycota incertae sedis</taxon>
        <taxon>Chytridiomycetes</taxon>
        <taxon>Chytridiales</taxon>
        <taxon>Chytriomycetaceae</taxon>
        <taxon>Chytriomyces</taxon>
    </lineage>
</organism>
<dbReference type="STRING" id="246404.A0A507FGV1"/>
<dbReference type="EMBL" id="QEAP01000074">
    <property type="protein sequence ID" value="TPX75621.1"/>
    <property type="molecule type" value="Genomic_DNA"/>
</dbReference>
<dbReference type="Gene3D" id="3.40.30.10">
    <property type="entry name" value="Glutaredoxin"/>
    <property type="match status" value="1"/>
</dbReference>
<dbReference type="PANTHER" id="PTHR13887">
    <property type="entry name" value="GLUTATHIONE S-TRANSFERASE KAPPA"/>
    <property type="match status" value="1"/>
</dbReference>
<dbReference type="SUPFAM" id="SSF52833">
    <property type="entry name" value="Thioredoxin-like"/>
    <property type="match status" value="1"/>
</dbReference>
<dbReference type="AlphaFoldDB" id="A0A507FGV1"/>
<comment type="caution">
    <text evidence="2">The sequence shown here is derived from an EMBL/GenBank/DDBJ whole genome shotgun (WGS) entry which is preliminary data.</text>
</comment>
<protein>
    <recommendedName>
        <fullName evidence="1">DSBA-like thioredoxin domain-containing protein</fullName>
    </recommendedName>
</protein>
<sequence length="218" mass="24379">MTRVIPISVVTDTICPWCYIGKKRLETAMTNFKQRPGNSDVEFEISYEPYQLSPDSSKEGVNKIEAYEKKMGKDRVEKMIPYMKQVGQSVGIQFSYGGLIGNTFDSHRLVRYAGLQSQSVQNDIVNKLYRAYFEEEKNIADVDLLVEIGVSSGLDATQLRDLFASESLVKETQNALGKVKSKGITGVPHFTIGETVEVSGGQEPQVFEAYFDSILPQK</sequence>
<dbReference type="Pfam" id="PF01323">
    <property type="entry name" value="DSBA"/>
    <property type="match status" value="1"/>
</dbReference>
<name>A0A507FGV1_9FUNG</name>
<gene>
    <name evidence="2" type="ORF">CcCBS67573_g03100</name>
</gene>